<dbReference type="Gene3D" id="1.10.260.40">
    <property type="entry name" value="lambda repressor-like DNA-binding domains"/>
    <property type="match status" value="1"/>
</dbReference>
<dbReference type="InterPro" id="IPR010982">
    <property type="entry name" value="Lambda_DNA-bd_dom_sf"/>
</dbReference>
<dbReference type="SMART" id="SM00530">
    <property type="entry name" value="HTH_XRE"/>
    <property type="match status" value="1"/>
</dbReference>
<evidence type="ECO:0000259" key="2">
    <source>
        <dbReference type="PROSITE" id="PS50943"/>
    </source>
</evidence>
<accession>A0A6P2C9G5</accession>
<dbReference type="Gene3D" id="3.30.450.180">
    <property type="match status" value="1"/>
</dbReference>
<dbReference type="GO" id="GO:0003677">
    <property type="term" value="F:DNA binding"/>
    <property type="evidence" value="ECO:0007669"/>
    <property type="project" value="InterPro"/>
</dbReference>
<dbReference type="PROSITE" id="PS50943">
    <property type="entry name" value="HTH_CROC1"/>
    <property type="match status" value="1"/>
</dbReference>
<dbReference type="Pfam" id="PF17765">
    <property type="entry name" value="MLTR_LBD"/>
    <property type="match status" value="1"/>
</dbReference>
<dbReference type="PANTHER" id="PTHR35010">
    <property type="entry name" value="BLL4672 PROTEIN-RELATED"/>
    <property type="match status" value="1"/>
</dbReference>
<feature type="domain" description="HTH cro/C1-type" evidence="2">
    <location>
        <begin position="36"/>
        <end position="84"/>
    </location>
</feature>
<sequence>MGHMRSRERRAVGDFLRRRREELRPEDVGMPSVGRRRVAGLRREEVAALSGVSLDYYQRIEQGRASPSLEIMRMLCDALHLNEICRDYLMTLAADRGPDSADVPHADDVHPIVGHLLANMGHLPAYVVNWRRDVIAWNNLGAALILDFSNLQPHDRNLALIYVRDPRMRTLYAEWEAGGRTLAGQLRAAQAAHPRDARLEYLISELRSTSSDFERWWENHEVAAKSNGTKRLRHDIVGQIDLDYQTFTINGAPDQELFVYVPRRGSREEEALMILGAWDPGATLPDSRNPRDTPCVDVTSDRPSARNFPTEPGYQVR</sequence>
<dbReference type="Pfam" id="PF13560">
    <property type="entry name" value="HTH_31"/>
    <property type="match status" value="1"/>
</dbReference>
<proteinExistence type="predicted"/>
<comment type="caution">
    <text evidence="3">The sequence shown here is derived from an EMBL/GenBank/DDBJ whole genome shotgun (WGS) entry which is preliminary data.</text>
</comment>
<dbReference type="Proteomes" id="UP000471120">
    <property type="component" value="Unassembled WGS sequence"/>
</dbReference>
<dbReference type="SUPFAM" id="SSF47413">
    <property type="entry name" value="lambda repressor-like DNA-binding domains"/>
    <property type="match status" value="1"/>
</dbReference>
<evidence type="ECO:0000313" key="3">
    <source>
        <dbReference type="EMBL" id="TXG89404.1"/>
    </source>
</evidence>
<dbReference type="AlphaFoldDB" id="A0A6P2C9G5"/>
<dbReference type="EMBL" id="QRCM01000001">
    <property type="protein sequence ID" value="TXG89404.1"/>
    <property type="molecule type" value="Genomic_DNA"/>
</dbReference>
<dbReference type="InterPro" id="IPR001387">
    <property type="entry name" value="Cro/C1-type_HTH"/>
</dbReference>
<organism evidence="3 4">
    <name type="scientific">Rhodococcus rhodnii</name>
    <dbReference type="NCBI Taxonomy" id="38312"/>
    <lineage>
        <taxon>Bacteria</taxon>
        <taxon>Bacillati</taxon>
        <taxon>Actinomycetota</taxon>
        <taxon>Actinomycetes</taxon>
        <taxon>Mycobacteriales</taxon>
        <taxon>Nocardiaceae</taxon>
        <taxon>Rhodococcus</taxon>
    </lineage>
</organism>
<protein>
    <submittedName>
        <fullName evidence="3">XRE family transcriptional regulator</fullName>
    </submittedName>
</protein>
<dbReference type="CDD" id="cd00093">
    <property type="entry name" value="HTH_XRE"/>
    <property type="match status" value="1"/>
</dbReference>
<gene>
    <name evidence="3" type="ORF">DW322_03070</name>
</gene>
<dbReference type="PANTHER" id="PTHR35010:SF2">
    <property type="entry name" value="BLL4672 PROTEIN"/>
    <property type="match status" value="1"/>
</dbReference>
<dbReference type="InterPro" id="IPR041413">
    <property type="entry name" value="MLTR_LBD"/>
</dbReference>
<feature type="region of interest" description="Disordered" evidence="1">
    <location>
        <begin position="282"/>
        <end position="317"/>
    </location>
</feature>
<evidence type="ECO:0000313" key="4">
    <source>
        <dbReference type="Proteomes" id="UP000471120"/>
    </source>
</evidence>
<name>A0A6P2C9G5_9NOCA</name>
<reference evidence="3 4" key="1">
    <citation type="submission" date="2018-07" db="EMBL/GenBank/DDBJ databases">
        <title>Genome sequence of Rhodococcus rhodnii ATCC 35071 from Rhodnius prolixus.</title>
        <authorList>
            <person name="Patel V."/>
            <person name="Vogel K.J."/>
        </authorList>
    </citation>
    <scope>NUCLEOTIDE SEQUENCE [LARGE SCALE GENOMIC DNA]</scope>
    <source>
        <strain evidence="3 4">ATCC 35071</strain>
    </source>
</reference>
<evidence type="ECO:0000256" key="1">
    <source>
        <dbReference type="SAM" id="MobiDB-lite"/>
    </source>
</evidence>